<keyword evidence="10 15" id="KW-0969">Cilium</keyword>
<evidence type="ECO:0000256" key="10">
    <source>
        <dbReference type="ARBA" id="ARBA00023069"/>
    </source>
</evidence>
<dbReference type="EMBL" id="JBBHLL010000228">
    <property type="protein sequence ID" value="KAK7808871.1"/>
    <property type="molecule type" value="Genomic_DNA"/>
</dbReference>
<evidence type="ECO:0000256" key="14">
    <source>
        <dbReference type="ARBA" id="ARBA00046707"/>
    </source>
</evidence>
<proteinExistence type="inferred from homology"/>
<comment type="subcellular location">
    <subcellularLocation>
        <location evidence="15">Cytoplasm</location>
        <location evidence="15">Cytoskeleton</location>
        <location evidence="15">Cilium axoneme</location>
    </subcellularLocation>
    <subcellularLocation>
        <location evidence="2">Cytoplasm</location>
        <location evidence="2">Cytoskeleton</location>
        <location evidence="2">Flagellum axoneme</location>
    </subcellularLocation>
    <subcellularLocation>
        <location evidence="1">Cytoplasm</location>
        <location evidence="1">Cytoskeleton</location>
        <location evidence="1">Microtubule organizing center</location>
    </subcellularLocation>
</comment>
<accession>A0AAW0I2U3</accession>
<dbReference type="PRINTS" id="PR00511">
    <property type="entry name" value="TEKTIN"/>
</dbReference>
<comment type="caution">
    <text evidence="17">The sequence shown here is derived from an EMBL/GenBank/DDBJ whole genome shotgun (WGS) entry which is preliminary data.</text>
</comment>
<dbReference type="Pfam" id="PF03148">
    <property type="entry name" value="Tektin"/>
    <property type="match status" value="3"/>
</dbReference>
<name>A0AAW0I2U3_MYOGA</name>
<dbReference type="GO" id="GO:0005930">
    <property type="term" value="C:axoneme"/>
    <property type="evidence" value="ECO:0007669"/>
    <property type="project" value="UniProtKB-SubCell"/>
</dbReference>
<comment type="similarity">
    <text evidence="3 15">Belongs to the tektin family.</text>
</comment>
<evidence type="ECO:0000256" key="12">
    <source>
        <dbReference type="ARBA" id="ARBA00023273"/>
    </source>
</evidence>
<keyword evidence="9 16" id="KW-0175">Coiled coil</keyword>
<dbReference type="GO" id="GO:0005815">
    <property type="term" value="C:microtubule organizing center"/>
    <property type="evidence" value="ECO:0007669"/>
    <property type="project" value="UniProtKB-SubCell"/>
</dbReference>
<evidence type="ECO:0000256" key="16">
    <source>
        <dbReference type="SAM" id="Coils"/>
    </source>
</evidence>
<protein>
    <recommendedName>
        <fullName evidence="15">Tektin</fullName>
    </recommendedName>
</protein>
<dbReference type="AlphaFoldDB" id="A0AAW0I2U3"/>
<keyword evidence="6" id="KW-0493">Microtubule</keyword>
<evidence type="ECO:0000256" key="2">
    <source>
        <dbReference type="ARBA" id="ARBA00004611"/>
    </source>
</evidence>
<dbReference type="GO" id="GO:0036126">
    <property type="term" value="C:sperm flagellum"/>
    <property type="evidence" value="ECO:0007669"/>
    <property type="project" value="UniProtKB-ARBA"/>
</dbReference>
<sequence>MATLSVKPSQRYQLSDWRTNSYLLSTNAERQRDASHQIRQEARILRNETNNQTVWDEHDNRVRLADRIDTVNRWKEMLDKCLTNLDAEIDTLTQAGSRAGYQWVLMQWPAPPTPLPDLGMRIVAISQSIARPAPMKESAEQNLQAKNLPLDVAIECLTLRESRRDIDVVKDPVEEELLKEVEVIEATKKALQQRTSQAFQQLCLLQEVRQQLNSDHRDKMETLDIDRGCLSLNLTSPNISLKVNPTRVPKDSTTLQQWDDFSRFNKNHAEAEMKAAIELREAIALTIAQTNNELEAQRVATEFAFRKRLREMESVYSELKWQEKNVSLALSLPPCCEARHKVPCSGPQGESCWWRTVCLPQTLEEIAELQADIRRLEDDLRRKMMNLKLAHTRLESRNFRSNVELCRDQPQDGLIDEVHQLEAIISALKQKLAQTQDALDALFKHLARLQADIKCKANSMLLDTKCMDARRKLMVPAEKFVPQVDTFTRTTNRILSPLKTCQLELA</sequence>
<dbReference type="InterPro" id="IPR048256">
    <property type="entry name" value="Tektin-like"/>
</dbReference>
<keyword evidence="8 15" id="KW-0282">Flagellum</keyword>
<keyword evidence="5" id="KW-0597">Phosphoprotein</keyword>
<organism evidence="17 18">
    <name type="scientific">Myodes glareolus</name>
    <name type="common">Bank vole</name>
    <name type="synonym">Clethrionomys glareolus</name>
    <dbReference type="NCBI Taxonomy" id="447135"/>
    <lineage>
        <taxon>Eukaryota</taxon>
        <taxon>Metazoa</taxon>
        <taxon>Chordata</taxon>
        <taxon>Craniata</taxon>
        <taxon>Vertebrata</taxon>
        <taxon>Euteleostomi</taxon>
        <taxon>Mammalia</taxon>
        <taxon>Eutheria</taxon>
        <taxon>Euarchontoglires</taxon>
        <taxon>Glires</taxon>
        <taxon>Rodentia</taxon>
        <taxon>Myomorpha</taxon>
        <taxon>Muroidea</taxon>
        <taxon>Cricetidae</taxon>
        <taxon>Arvicolinae</taxon>
        <taxon>Myodes</taxon>
    </lineage>
</organism>
<comment type="subunit">
    <text evidence="14">Microtubule inner protein component of sperm flagellar doublet microtubules. May interact with CCDC172.</text>
</comment>
<dbReference type="GO" id="GO:0060271">
    <property type="term" value="P:cilium assembly"/>
    <property type="evidence" value="ECO:0007669"/>
    <property type="project" value="UniProtKB-UniRule"/>
</dbReference>
<comment type="function">
    <text evidence="13">Microtubule inner protein (MIP) part of the dynein-decorated doublet microtubules (DMTs) in cilia and flagellar axoneme. Plays a key role in the assembly or attachment of the inner dynein arm to microtubules in sperm flagella and tracheal cilia. Forms filamentous polymers in the walls of ciliary and flagellar microtubules.</text>
</comment>
<keyword evidence="7" id="KW-0832">Ubl conjugation</keyword>
<keyword evidence="18" id="KW-1185">Reference proteome</keyword>
<feature type="coiled-coil region" evidence="16">
    <location>
        <begin position="359"/>
        <end position="452"/>
    </location>
</feature>
<comment type="function">
    <text evidence="15">Microtubule inner protein (MIP) part of the dynein-decorated doublet microtubules (DMTs) in cilia and flagellar axoneme. Forms filamentous polymers in the walls of ciliary and flagellar microtubules. Required for normal sperm mobility.</text>
</comment>
<evidence type="ECO:0000256" key="3">
    <source>
        <dbReference type="ARBA" id="ARBA00007209"/>
    </source>
</evidence>
<dbReference type="PANTHER" id="PTHR19960:SF29">
    <property type="entry name" value="TEKTIN-2"/>
    <property type="match status" value="1"/>
</dbReference>
<evidence type="ECO:0000256" key="1">
    <source>
        <dbReference type="ARBA" id="ARBA00004267"/>
    </source>
</evidence>
<evidence type="ECO:0000313" key="17">
    <source>
        <dbReference type="EMBL" id="KAK7808871.1"/>
    </source>
</evidence>
<evidence type="ECO:0000256" key="6">
    <source>
        <dbReference type="ARBA" id="ARBA00022701"/>
    </source>
</evidence>
<keyword evidence="11" id="KW-0206">Cytoskeleton</keyword>
<dbReference type="GO" id="GO:0030317">
    <property type="term" value="P:flagellated sperm motility"/>
    <property type="evidence" value="ECO:0007669"/>
    <property type="project" value="UniProtKB-UniRule"/>
</dbReference>
<evidence type="ECO:0000313" key="18">
    <source>
        <dbReference type="Proteomes" id="UP001488838"/>
    </source>
</evidence>
<evidence type="ECO:0000256" key="5">
    <source>
        <dbReference type="ARBA" id="ARBA00022553"/>
    </source>
</evidence>
<dbReference type="InterPro" id="IPR000435">
    <property type="entry name" value="Tektins"/>
</dbReference>
<evidence type="ECO:0000256" key="11">
    <source>
        <dbReference type="ARBA" id="ARBA00023212"/>
    </source>
</evidence>
<evidence type="ECO:0000256" key="13">
    <source>
        <dbReference type="ARBA" id="ARBA00046197"/>
    </source>
</evidence>
<evidence type="ECO:0000256" key="15">
    <source>
        <dbReference type="RuleBase" id="RU367040"/>
    </source>
</evidence>
<dbReference type="GO" id="GO:0005634">
    <property type="term" value="C:nucleus"/>
    <property type="evidence" value="ECO:0007669"/>
    <property type="project" value="TreeGrafter"/>
</dbReference>
<dbReference type="GO" id="GO:0005874">
    <property type="term" value="C:microtubule"/>
    <property type="evidence" value="ECO:0007669"/>
    <property type="project" value="UniProtKB-KW"/>
</dbReference>
<evidence type="ECO:0000256" key="4">
    <source>
        <dbReference type="ARBA" id="ARBA00022490"/>
    </source>
</evidence>
<dbReference type="Proteomes" id="UP001488838">
    <property type="component" value="Unassembled WGS sequence"/>
</dbReference>
<reference evidence="17 18" key="1">
    <citation type="journal article" date="2023" name="bioRxiv">
        <title>Conserved and derived expression patterns and positive selection on dental genes reveal complex evolutionary context of ever-growing rodent molars.</title>
        <authorList>
            <person name="Calamari Z.T."/>
            <person name="Song A."/>
            <person name="Cohen E."/>
            <person name="Akter M."/>
            <person name="Roy R.D."/>
            <person name="Hallikas O."/>
            <person name="Christensen M.M."/>
            <person name="Li P."/>
            <person name="Marangoni P."/>
            <person name="Jernvall J."/>
            <person name="Klein O.D."/>
        </authorList>
    </citation>
    <scope>NUCLEOTIDE SEQUENCE [LARGE SCALE GENOMIC DNA]</scope>
    <source>
        <strain evidence="17">V071</strain>
    </source>
</reference>
<evidence type="ECO:0000256" key="8">
    <source>
        <dbReference type="ARBA" id="ARBA00022846"/>
    </source>
</evidence>
<keyword evidence="4" id="KW-0963">Cytoplasm</keyword>
<evidence type="ECO:0000256" key="9">
    <source>
        <dbReference type="ARBA" id="ARBA00023054"/>
    </source>
</evidence>
<gene>
    <name evidence="17" type="ORF">U0070_018793</name>
</gene>
<evidence type="ECO:0000256" key="7">
    <source>
        <dbReference type="ARBA" id="ARBA00022843"/>
    </source>
</evidence>
<keyword evidence="12 15" id="KW-0966">Cell projection</keyword>
<dbReference type="PANTHER" id="PTHR19960">
    <property type="entry name" value="TEKTIN"/>
    <property type="match status" value="1"/>
</dbReference>